<feature type="non-terminal residue" evidence="2">
    <location>
        <position position="197"/>
    </location>
</feature>
<organism evidence="2">
    <name type="scientific">Arion vulgaris</name>
    <dbReference type="NCBI Taxonomy" id="1028688"/>
    <lineage>
        <taxon>Eukaryota</taxon>
        <taxon>Metazoa</taxon>
        <taxon>Spiralia</taxon>
        <taxon>Lophotrochozoa</taxon>
        <taxon>Mollusca</taxon>
        <taxon>Gastropoda</taxon>
        <taxon>Heterobranchia</taxon>
        <taxon>Euthyneura</taxon>
        <taxon>Panpulmonata</taxon>
        <taxon>Eupulmonata</taxon>
        <taxon>Stylommatophora</taxon>
        <taxon>Helicina</taxon>
        <taxon>Arionoidea</taxon>
        <taxon>Arionidae</taxon>
        <taxon>Arion</taxon>
    </lineage>
</organism>
<feature type="compositionally biased region" description="Polar residues" evidence="1">
    <location>
        <begin position="160"/>
        <end position="197"/>
    </location>
</feature>
<proteinExistence type="predicted"/>
<sequence>MEFLEAFKQAQTLGLTKEEFIGIWKAEVEQKLHTASSTLHKTSQGDVHQKAGASYNGSGQAQTQSPVDRQQHEKLNSNPSWNFQHPHKQLAEKEEQHGQQLQLKHDKTIEELRSRFENLSKHVGNIADLNTRSVKLHFMQELELLKQELGRVIKDKKVNKSSSHLQSERSTQNAQQKLQLTNVKKKAQLTNARQTQL</sequence>
<evidence type="ECO:0000313" key="2">
    <source>
        <dbReference type="EMBL" id="CEK85607.1"/>
    </source>
</evidence>
<feature type="compositionally biased region" description="Polar residues" evidence="1">
    <location>
        <begin position="55"/>
        <end position="68"/>
    </location>
</feature>
<protein>
    <submittedName>
        <fullName evidence="2">Uncharacterized protein</fullName>
    </submittedName>
</protein>
<accession>A0A0B7AYA0</accession>
<feature type="region of interest" description="Disordered" evidence="1">
    <location>
        <begin position="158"/>
        <end position="197"/>
    </location>
</feature>
<dbReference type="AlphaFoldDB" id="A0A0B7AYA0"/>
<reference evidence="2" key="1">
    <citation type="submission" date="2014-12" db="EMBL/GenBank/DDBJ databases">
        <title>Insight into the proteome of Arion vulgaris.</title>
        <authorList>
            <person name="Aradska J."/>
            <person name="Bulat T."/>
            <person name="Smidak R."/>
            <person name="Sarate P."/>
            <person name="Gangsoo J."/>
            <person name="Sialana F."/>
            <person name="Bilban M."/>
            <person name="Lubec G."/>
        </authorList>
    </citation>
    <scope>NUCLEOTIDE SEQUENCE</scope>
    <source>
        <tissue evidence="2">Skin</tissue>
    </source>
</reference>
<name>A0A0B7AYA0_9EUPU</name>
<feature type="compositionally biased region" description="Polar residues" evidence="1">
    <location>
        <begin position="37"/>
        <end position="46"/>
    </location>
</feature>
<dbReference type="EMBL" id="HACG01038742">
    <property type="protein sequence ID" value="CEK85607.1"/>
    <property type="molecule type" value="Transcribed_RNA"/>
</dbReference>
<feature type="region of interest" description="Disordered" evidence="1">
    <location>
        <begin position="37"/>
        <end position="84"/>
    </location>
</feature>
<evidence type="ECO:0000256" key="1">
    <source>
        <dbReference type="SAM" id="MobiDB-lite"/>
    </source>
</evidence>
<gene>
    <name evidence="2" type="primary">ORF149123</name>
</gene>